<evidence type="ECO:0000256" key="5">
    <source>
        <dbReference type="ARBA" id="ARBA00038359"/>
    </source>
</evidence>
<dbReference type="PANTHER" id="PTHR33048">
    <property type="entry name" value="PTH11-LIKE INTEGRAL MEMBRANE PROTEIN (AFU_ORTHOLOGUE AFUA_5G11245)"/>
    <property type="match status" value="1"/>
</dbReference>
<dbReference type="PANTHER" id="PTHR33048:SF57">
    <property type="entry name" value="INTEGRAL MEMBRANE PROTEIN-RELATED"/>
    <property type="match status" value="1"/>
</dbReference>
<keyword evidence="4 6" id="KW-0472">Membrane</keyword>
<dbReference type="AlphaFoldDB" id="A0A6A7BCJ4"/>
<keyword evidence="3 6" id="KW-1133">Transmembrane helix</keyword>
<proteinExistence type="inferred from homology"/>
<feature type="domain" description="Rhodopsin" evidence="7">
    <location>
        <begin position="13"/>
        <end position="184"/>
    </location>
</feature>
<dbReference type="InterPro" id="IPR052337">
    <property type="entry name" value="SAT4-like"/>
</dbReference>
<evidence type="ECO:0000313" key="9">
    <source>
        <dbReference type="Proteomes" id="UP000799423"/>
    </source>
</evidence>
<feature type="transmembrane region" description="Helical" evidence="6">
    <location>
        <begin position="12"/>
        <end position="31"/>
    </location>
</feature>
<dbReference type="Pfam" id="PF20684">
    <property type="entry name" value="Fung_rhodopsin"/>
    <property type="match status" value="1"/>
</dbReference>
<feature type="non-terminal residue" evidence="8">
    <location>
        <position position="1"/>
    </location>
</feature>
<feature type="non-terminal residue" evidence="8">
    <location>
        <position position="206"/>
    </location>
</feature>
<name>A0A6A7BCJ4_9PLEO</name>
<dbReference type="InterPro" id="IPR049326">
    <property type="entry name" value="Rhodopsin_dom_fungi"/>
</dbReference>
<keyword evidence="9" id="KW-1185">Reference proteome</keyword>
<evidence type="ECO:0000256" key="6">
    <source>
        <dbReference type="SAM" id="Phobius"/>
    </source>
</evidence>
<feature type="transmembrane region" description="Helical" evidence="6">
    <location>
        <begin position="123"/>
        <end position="143"/>
    </location>
</feature>
<sequence length="206" mass="22795">LTSYFQSILAGLFLWTTSITLIRLSILFLYVRVFPVRKFVIICRMFMACELAYAIATYVTGLTICKPIGSFWGPSIEGRHCGDREALFLWHGVQNLIYDVLLVGLPMPLVWRLQLPVYKRVSLIGIFGLGFCICAITLSRVVLTSVANIDSISQGYVTVTFLTMLEPLLGVINCSLPLLRPVVHKLSAWAGVKDAFDSGTDRASAG</sequence>
<feature type="transmembrane region" description="Helical" evidence="6">
    <location>
        <begin position="92"/>
        <end position="111"/>
    </location>
</feature>
<accession>A0A6A7BCJ4</accession>
<evidence type="ECO:0000259" key="7">
    <source>
        <dbReference type="Pfam" id="PF20684"/>
    </source>
</evidence>
<evidence type="ECO:0000313" key="8">
    <source>
        <dbReference type="EMBL" id="KAF2853080.1"/>
    </source>
</evidence>
<protein>
    <recommendedName>
        <fullName evidence="7">Rhodopsin domain-containing protein</fullName>
    </recommendedName>
</protein>
<evidence type="ECO:0000256" key="3">
    <source>
        <dbReference type="ARBA" id="ARBA00022989"/>
    </source>
</evidence>
<evidence type="ECO:0000256" key="2">
    <source>
        <dbReference type="ARBA" id="ARBA00022692"/>
    </source>
</evidence>
<feature type="transmembrane region" description="Helical" evidence="6">
    <location>
        <begin position="155"/>
        <end position="179"/>
    </location>
</feature>
<dbReference type="OrthoDB" id="10017208at2759"/>
<dbReference type="EMBL" id="MU006296">
    <property type="protein sequence ID" value="KAF2853080.1"/>
    <property type="molecule type" value="Genomic_DNA"/>
</dbReference>
<dbReference type="GO" id="GO:0016020">
    <property type="term" value="C:membrane"/>
    <property type="evidence" value="ECO:0007669"/>
    <property type="project" value="UniProtKB-SubCell"/>
</dbReference>
<gene>
    <name evidence="8" type="ORF">T440DRAFT_356896</name>
</gene>
<evidence type="ECO:0000256" key="4">
    <source>
        <dbReference type="ARBA" id="ARBA00023136"/>
    </source>
</evidence>
<feature type="transmembrane region" description="Helical" evidence="6">
    <location>
        <begin position="51"/>
        <end position="72"/>
    </location>
</feature>
<comment type="similarity">
    <text evidence="5">Belongs to the SAT4 family.</text>
</comment>
<reference evidence="8" key="1">
    <citation type="submission" date="2020-01" db="EMBL/GenBank/DDBJ databases">
        <authorList>
            <consortium name="DOE Joint Genome Institute"/>
            <person name="Haridas S."/>
            <person name="Albert R."/>
            <person name="Binder M."/>
            <person name="Bloem J."/>
            <person name="Labutti K."/>
            <person name="Salamov A."/>
            <person name="Andreopoulos B."/>
            <person name="Baker S.E."/>
            <person name="Barry K."/>
            <person name="Bills G."/>
            <person name="Bluhm B.H."/>
            <person name="Cannon C."/>
            <person name="Castanera R."/>
            <person name="Culley D.E."/>
            <person name="Daum C."/>
            <person name="Ezra D."/>
            <person name="Gonzalez J.B."/>
            <person name="Henrissat B."/>
            <person name="Kuo A."/>
            <person name="Liang C."/>
            <person name="Lipzen A."/>
            <person name="Lutzoni F."/>
            <person name="Magnuson J."/>
            <person name="Mondo S."/>
            <person name="Nolan M."/>
            <person name="Ohm R."/>
            <person name="Pangilinan J."/>
            <person name="Park H.-J."/>
            <person name="Ramirez L."/>
            <person name="Alfaro M."/>
            <person name="Sun H."/>
            <person name="Tritt A."/>
            <person name="Yoshinaga Y."/>
            <person name="Zwiers L.-H."/>
            <person name="Turgeon B.G."/>
            <person name="Goodwin S.B."/>
            <person name="Spatafora J.W."/>
            <person name="Crous P.W."/>
            <person name="Grigoriev I.V."/>
        </authorList>
    </citation>
    <scope>NUCLEOTIDE SEQUENCE</scope>
    <source>
        <strain evidence="8">IPT5</strain>
    </source>
</reference>
<evidence type="ECO:0000256" key="1">
    <source>
        <dbReference type="ARBA" id="ARBA00004141"/>
    </source>
</evidence>
<comment type="subcellular location">
    <subcellularLocation>
        <location evidence="1">Membrane</location>
        <topology evidence="1">Multi-pass membrane protein</topology>
    </subcellularLocation>
</comment>
<dbReference type="Proteomes" id="UP000799423">
    <property type="component" value="Unassembled WGS sequence"/>
</dbReference>
<organism evidence="8 9">
    <name type="scientific">Plenodomus tracheiphilus IPT5</name>
    <dbReference type="NCBI Taxonomy" id="1408161"/>
    <lineage>
        <taxon>Eukaryota</taxon>
        <taxon>Fungi</taxon>
        <taxon>Dikarya</taxon>
        <taxon>Ascomycota</taxon>
        <taxon>Pezizomycotina</taxon>
        <taxon>Dothideomycetes</taxon>
        <taxon>Pleosporomycetidae</taxon>
        <taxon>Pleosporales</taxon>
        <taxon>Pleosporineae</taxon>
        <taxon>Leptosphaeriaceae</taxon>
        <taxon>Plenodomus</taxon>
    </lineage>
</organism>
<keyword evidence="2 6" id="KW-0812">Transmembrane</keyword>